<dbReference type="GO" id="GO:0005762">
    <property type="term" value="C:mitochondrial large ribosomal subunit"/>
    <property type="evidence" value="ECO:0007669"/>
    <property type="project" value="TreeGrafter"/>
</dbReference>
<evidence type="ECO:0000256" key="1">
    <source>
        <dbReference type="ARBA" id="ARBA00005781"/>
    </source>
</evidence>
<dbReference type="InterPro" id="IPR038657">
    <property type="entry name" value="Ribosomal_bL19_sf"/>
</dbReference>
<comment type="caution">
    <text evidence="6">The sequence shown here is derived from an EMBL/GenBank/DDBJ whole genome shotgun (WGS) entry which is preliminary data.</text>
</comment>
<dbReference type="GeneID" id="94432253"/>
<accession>A0A2C6KLJ3</accession>
<dbReference type="GO" id="GO:0003735">
    <property type="term" value="F:structural constituent of ribosome"/>
    <property type="evidence" value="ECO:0007669"/>
    <property type="project" value="InterPro"/>
</dbReference>
<evidence type="ECO:0000313" key="6">
    <source>
        <dbReference type="EMBL" id="PHJ17256.1"/>
    </source>
</evidence>
<dbReference type="AlphaFoldDB" id="A0A2C6KLJ3"/>
<evidence type="ECO:0000256" key="5">
    <source>
        <dbReference type="SAM" id="MobiDB-lite"/>
    </source>
</evidence>
<keyword evidence="7" id="KW-1185">Reference proteome</keyword>
<dbReference type="InterPro" id="IPR008991">
    <property type="entry name" value="Translation_prot_SH3-like_sf"/>
</dbReference>
<dbReference type="GO" id="GO:0006412">
    <property type="term" value="P:translation"/>
    <property type="evidence" value="ECO:0007669"/>
    <property type="project" value="InterPro"/>
</dbReference>
<organism evidence="6 7">
    <name type="scientific">Cystoisospora suis</name>
    <dbReference type="NCBI Taxonomy" id="483139"/>
    <lineage>
        <taxon>Eukaryota</taxon>
        <taxon>Sar</taxon>
        <taxon>Alveolata</taxon>
        <taxon>Apicomplexa</taxon>
        <taxon>Conoidasida</taxon>
        <taxon>Coccidia</taxon>
        <taxon>Eucoccidiorida</taxon>
        <taxon>Eimeriorina</taxon>
        <taxon>Sarcocystidae</taxon>
        <taxon>Cystoisospora</taxon>
    </lineage>
</organism>
<sequence length="790" mass="89998">MRRMKRVVYHPLFLDLPAYLTTSLSLPPSRIPRHPLSSSSSLSAQGCSFSSCFRDSPGNAEEKEELLRKRIRREVKEEREFSGPRKRGEEQIVKLRYAASGEVSSLIDHAIHTRETQRERDRRGREAEGEQSIDLRETIDSSSPFIDSRGISRPRLLKTSPLSFTSSSSLSSPLTSSSLSPLPLSSSCLSLSLLSSACSSTSSSSPVHFRFFSSSPSPSLFCSSSSSSSLHLLSPRLDSKEICPSSLPLPSFSAALFKSKQSLCLSYLANSPSFSKSLSLALQENFHSQSSSSSSLSRLSSSPSIRRISSSSSIKRLSSSPSSPPVSSSDSSSSVLFSSPLFLSHSLFSKDRPILFPPLCSSFSFSSSSLSFLYLSIRSLRQRVLPSNLRQRLFHLDNPETSRFWPPVLYKKEEEEVRKRMQKSSLFSSSPHPTHSRPLHSLHHYDEEEEEEKKRKKIDTSSSSSILPVDPLLHYPPLCLPRGSVLQEKLLEEEKIRQVYIHRKREEEDYHSLHKRNAWSGPPIADTPASRLEPLMPKTCRELIHQLHLLEIHRLEKERNFQLPLLGPGDLLEVRYELSRSQQTFATFQGYCVGVRKKKLNSSFVVRNAYEGIGVEQRIPLHSPRILSIKVVNSCASATQDYLLNPPKPLTRDYRYKWKYNFKGRWTKRIGAHKPGIRTVEKKIRQRIVRIRKRYMGQRIEAGLPPYVWGGPYPMFSKKRSLFIRGEMYRRMLIYSFDERRRRAEKLRKRRAKVQWGRFKLRQLSTEASPPAALTTLPSYHPLYPGNLPK</sequence>
<dbReference type="VEuPathDB" id="ToxoDB:CSUI_008923"/>
<dbReference type="RefSeq" id="XP_067918981.1">
    <property type="nucleotide sequence ID" value="XM_068069042.1"/>
</dbReference>
<feature type="region of interest" description="Disordered" evidence="5">
    <location>
        <begin position="108"/>
        <end position="139"/>
    </location>
</feature>
<feature type="region of interest" description="Disordered" evidence="5">
    <location>
        <begin position="312"/>
        <end position="331"/>
    </location>
</feature>
<dbReference type="OrthoDB" id="432645at2759"/>
<dbReference type="SUPFAM" id="SSF50104">
    <property type="entry name" value="Translation proteins SH3-like domain"/>
    <property type="match status" value="1"/>
</dbReference>
<name>A0A2C6KLJ3_9APIC</name>
<gene>
    <name evidence="6" type="ORF">CSUI_008923</name>
</gene>
<comment type="similarity">
    <text evidence="1">Belongs to the bacterial ribosomal protein bL19 family.</text>
</comment>
<dbReference type="Pfam" id="PF01245">
    <property type="entry name" value="Ribosomal_L19"/>
    <property type="match status" value="1"/>
</dbReference>
<keyword evidence="3" id="KW-0687">Ribonucleoprotein</keyword>
<dbReference type="PANTHER" id="PTHR15680:SF9">
    <property type="entry name" value="LARGE RIBOSOMAL SUBUNIT PROTEIN BL19M"/>
    <property type="match status" value="1"/>
</dbReference>
<dbReference type="PANTHER" id="PTHR15680">
    <property type="entry name" value="RIBOSOMAL PROTEIN L19"/>
    <property type="match status" value="1"/>
</dbReference>
<dbReference type="PRINTS" id="PR00061">
    <property type="entry name" value="RIBOSOMALL19"/>
</dbReference>
<evidence type="ECO:0000256" key="3">
    <source>
        <dbReference type="ARBA" id="ARBA00023274"/>
    </source>
</evidence>
<evidence type="ECO:0000256" key="4">
    <source>
        <dbReference type="ARBA" id="ARBA00035376"/>
    </source>
</evidence>
<evidence type="ECO:0000313" key="7">
    <source>
        <dbReference type="Proteomes" id="UP000221165"/>
    </source>
</evidence>
<dbReference type="EMBL" id="MIGC01005143">
    <property type="protein sequence ID" value="PHJ17256.1"/>
    <property type="molecule type" value="Genomic_DNA"/>
</dbReference>
<dbReference type="InterPro" id="IPR001857">
    <property type="entry name" value="Ribosomal_bL19"/>
</dbReference>
<proteinExistence type="inferred from homology"/>
<dbReference type="Proteomes" id="UP000221165">
    <property type="component" value="Unassembled WGS sequence"/>
</dbReference>
<reference evidence="6 7" key="1">
    <citation type="journal article" date="2017" name="Int. J. Parasitol.">
        <title>The genome of the protozoan parasite Cystoisospora suis and a reverse vaccinology approach to identify vaccine candidates.</title>
        <authorList>
            <person name="Palmieri N."/>
            <person name="Shrestha A."/>
            <person name="Ruttkowski B."/>
            <person name="Beck T."/>
            <person name="Vogl C."/>
            <person name="Tomley F."/>
            <person name="Blake D.P."/>
            <person name="Joachim A."/>
        </authorList>
    </citation>
    <scope>NUCLEOTIDE SEQUENCE [LARGE SCALE GENOMIC DNA]</scope>
    <source>
        <strain evidence="6 7">Wien I</strain>
    </source>
</reference>
<feature type="compositionally biased region" description="Basic and acidic residues" evidence="5">
    <location>
        <begin position="109"/>
        <end position="139"/>
    </location>
</feature>
<dbReference type="Gene3D" id="2.30.30.790">
    <property type="match status" value="1"/>
</dbReference>
<feature type="region of interest" description="Disordered" evidence="5">
    <location>
        <begin position="420"/>
        <end position="464"/>
    </location>
</feature>
<evidence type="ECO:0000256" key="2">
    <source>
        <dbReference type="ARBA" id="ARBA00022980"/>
    </source>
</evidence>
<protein>
    <recommendedName>
        <fullName evidence="4">50S ribosomal protein L19, chloroplastic</fullName>
    </recommendedName>
</protein>
<keyword evidence="2 6" id="KW-0689">Ribosomal protein</keyword>
<feature type="compositionally biased region" description="Polar residues" evidence="5">
    <location>
        <begin position="423"/>
        <end position="433"/>
    </location>
</feature>